<sequence length="395" mass="40263">MTDEDRTPDGPASGPPGPDVGAAFPGVGPASPARQTPASPARQTPASSGGQYPADGGSAGWSKPAWASPSPAWRPDDTASQTGGAEPRAFDGYGTWPTGWAAGSFGASDQTGPPLDTLASPSPPRRPLMLIFAVVAALIVVAAAAFAFVANHHSHSTAHPAPSAQGTPPAQQPGGTTAPSAPPTTPAQVTTGPLDGYLLPASAIGPDVRIVLIPGGRDAVTQPTLDFCNYSYTSERKRTQRVQVRYEGGAVAVSEEFVKYQPGATQLAAAELQKAIATCPPSFRDGNETVTQITHVTGVTGLANNATVLTFAARYADLGAAISLWTTAVYQFDGDYFAGVYVYGSDRQAVQNEAIQLGQKATVYLREAAAGKPGTGGGPILSPPSSSPSTPGSQV</sequence>
<evidence type="ECO:0000313" key="4">
    <source>
        <dbReference type="Proteomes" id="UP000008221"/>
    </source>
</evidence>
<evidence type="ECO:0008006" key="5">
    <source>
        <dbReference type="Google" id="ProtNLM"/>
    </source>
</evidence>
<feature type="compositionally biased region" description="Polar residues" evidence="1">
    <location>
        <begin position="33"/>
        <end position="50"/>
    </location>
</feature>
<proteinExistence type="predicted"/>
<accession>A0LRJ6</accession>
<organism evidence="3 4">
    <name type="scientific">Acidothermus cellulolyticus (strain ATCC 43068 / DSM 8971 / 11B)</name>
    <dbReference type="NCBI Taxonomy" id="351607"/>
    <lineage>
        <taxon>Bacteria</taxon>
        <taxon>Bacillati</taxon>
        <taxon>Actinomycetota</taxon>
        <taxon>Actinomycetes</taxon>
        <taxon>Acidothermales</taxon>
        <taxon>Acidothermaceae</taxon>
        <taxon>Acidothermus</taxon>
    </lineage>
</organism>
<keyword evidence="2" id="KW-0812">Transmembrane</keyword>
<dbReference type="Proteomes" id="UP000008221">
    <property type="component" value="Chromosome"/>
</dbReference>
<keyword evidence="2" id="KW-0472">Membrane</keyword>
<evidence type="ECO:0000256" key="2">
    <source>
        <dbReference type="SAM" id="Phobius"/>
    </source>
</evidence>
<feature type="compositionally biased region" description="Low complexity" evidence="1">
    <location>
        <begin position="60"/>
        <end position="73"/>
    </location>
</feature>
<dbReference type="AlphaFoldDB" id="A0LRJ6"/>
<keyword evidence="2" id="KW-1133">Transmembrane helix</keyword>
<feature type="transmembrane region" description="Helical" evidence="2">
    <location>
        <begin position="128"/>
        <end position="150"/>
    </location>
</feature>
<feature type="region of interest" description="Disordered" evidence="1">
    <location>
        <begin position="368"/>
        <end position="395"/>
    </location>
</feature>
<feature type="region of interest" description="Disordered" evidence="1">
    <location>
        <begin position="1"/>
        <end position="96"/>
    </location>
</feature>
<dbReference type="HOGENOM" id="CLU_697608_0_0_11"/>
<feature type="region of interest" description="Disordered" evidence="1">
    <location>
        <begin position="101"/>
        <end position="120"/>
    </location>
</feature>
<reference evidence="3 4" key="1">
    <citation type="journal article" date="2009" name="Genome Res.">
        <title>Complete genome of the cellulolytic thermophile Acidothermus cellulolyticus 11B provides insights into its ecophysiological and evolutionary adaptations.</title>
        <authorList>
            <person name="Barabote R.D."/>
            <person name="Xie G."/>
            <person name="Leu D.H."/>
            <person name="Normand P."/>
            <person name="Necsulea A."/>
            <person name="Daubin V."/>
            <person name="Medigue C."/>
            <person name="Adney W.S."/>
            <person name="Xu X.C."/>
            <person name="Lapidus A."/>
            <person name="Parales R.E."/>
            <person name="Detter C."/>
            <person name="Pujic P."/>
            <person name="Bruce D."/>
            <person name="Lavire C."/>
            <person name="Challacombe J.F."/>
            <person name="Brettin T.S."/>
            <person name="Berry A.M."/>
        </authorList>
    </citation>
    <scope>NUCLEOTIDE SEQUENCE [LARGE SCALE GENOMIC DNA]</scope>
    <source>
        <strain evidence="4">ATCC 43068 / DSM 8971 / 11B</strain>
    </source>
</reference>
<keyword evidence="4" id="KW-1185">Reference proteome</keyword>
<feature type="compositionally biased region" description="Low complexity" evidence="1">
    <location>
        <begin position="155"/>
        <end position="164"/>
    </location>
</feature>
<dbReference type="EMBL" id="CP000481">
    <property type="protein sequence ID" value="ABK52056.1"/>
    <property type="molecule type" value="Genomic_DNA"/>
</dbReference>
<name>A0LRJ6_ACIC1</name>
<protein>
    <recommendedName>
        <fullName evidence="5">PknH-like extracellular domain-containing protein</fullName>
    </recommendedName>
</protein>
<dbReference type="InParanoid" id="A0LRJ6"/>
<feature type="region of interest" description="Disordered" evidence="1">
    <location>
        <begin position="155"/>
        <end position="192"/>
    </location>
</feature>
<evidence type="ECO:0000313" key="3">
    <source>
        <dbReference type="EMBL" id="ABK52056.1"/>
    </source>
</evidence>
<gene>
    <name evidence="3" type="ordered locus">Acel_0282</name>
</gene>
<dbReference type="STRING" id="351607.Acel_0282"/>
<dbReference type="RefSeq" id="WP_011719119.1">
    <property type="nucleotide sequence ID" value="NC_008578.1"/>
</dbReference>
<evidence type="ECO:0000256" key="1">
    <source>
        <dbReference type="SAM" id="MobiDB-lite"/>
    </source>
</evidence>
<dbReference type="KEGG" id="ace:Acel_0282"/>